<protein>
    <submittedName>
        <fullName evidence="4">Uu.00g134960.m01.CDS01</fullName>
    </submittedName>
</protein>
<evidence type="ECO:0000313" key="5">
    <source>
        <dbReference type="Proteomes" id="UP001295740"/>
    </source>
</evidence>
<feature type="region of interest" description="Disordered" evidence="2">
    <location>
        <begin position="110"/>
        <end position="142"/>
    </location>
</feature>
<keyword evidence="1" id="KW-0479">Metal-binding</keyword>
<feature type="region of interest" description="Disordered" evidence="2">
    <location>
        <begin position="1"/>
        <end position="36"/>
    </location>
</feature>
<dbReference type="Proteomes" id="UP001295740">
    <property type="component" value="Unassembled WGS sequence"/>
</dbReference>
<feature type="compositionally biased region" description="Basic and acidic residues" evidence="2">
    <location>
        <begin position="110"/>
        <end position="128"/>
    </location>
</feature>
<sequence length="142" mass="16565">MSRHPQDMSRRYPQSAGGMYAQPSLDGANYGHPAEPATYGQQQIYSFLPSQQHRRPRRRYQEIERMYNCCLNGCEKAYGTLNHLNAHVTMQSHGRRRTPDEFKEIREAWKARKKEEDQQQKAAEEAGWQRHAQAVASARTQF</sequence>
<name>A0AAI8VP10_9PEZI</name>
<proteinExistence type="predicted"/>
<dbReference type="PROSITE" id="PS00028">
    <property type="entry name" value="ZINC_FINGER_C2H2_1"/>
    <property type="match status" value="1"/>
</dbReference>
<evidence type="ECO:0000256" key="1">
    <source>
        <dbReference type="PROSITE-ProRule" id="PRU00042"/>
    </source>
</evidence>
<organism evidence="4 5">
    <name type="scientific">Anthostomella pinea</name>
    <dbReference type="NCBI Taxonomy" id="933095"/>
    <lineage>
        <taxon>Eukaryota</taxon>
        <taxon>Fungi</taxon>
        <taxon>Dikarya</taxon>
        <taxon>Ascomycota</taxon>
        <taxon>Pezizomycotina</taxon>
        <taxon>Sordariomycetes</taxon>
        <taxon>Xylariomycetidae</taxon>
        <taxon>Xylariales</taxon>
        <taxon>Xylariaceae</taxon>
        <taxon>Anthostomella</taxon>
    </lineage>
</organism>
<dbReference type="InterPro" id="IPR013087">
    <property type="entry name" value="Znf_C2H2_type"/>
</dbReference>
<reference evidence="4" key="1">
    <citation type="submission" date="2023-10" db="EMBL/GenBank/DDBJ databases">
        <authorList>
            <person name="Hackl T."/>
        </authorList>
    </citation>
    <scope>NUCLEOTIDE SEQUENCE</scope>
</reference>
<feature type="compositionally biased region" description="Basic and acidic residues" evidence="2">
    <location>
        <begin position="1"/>
        <end position="10"/>
    </location>
</feature>
<comment type="caution">
    <text evidence="4">The sequence shown here is derived from an EMBL/GenBank/DDBJ whole genome shotgun (WGS) entry which is preliminary data.</text>
</comment>
<keyword evidence="1" id="KW-0863">Zinc-finger</keyword>
<dbReference type="GO" id="GO:0008270">
    <property type="term" value="F:zinc ion binding"/>
    <property type="evidence" value="ECO:0007669"/>
    <property type="project" value="UniProtKB-KW"/>
</dbReference>
<dbReference type="PANTHER" id="PTHR36167">
    <property type="entry name" value="C2H2 FINGER DOMAIN TRANSCRIPTION FACTOR (EUROFUNG)-RELATED"/>
    <property type="match status" value="1"/>
</dbReference>
<dbReference type="PROSITE" id="PS50157">
    <property type="entry name" value="ZINC_FINGER_C2H2_2"/>
    <property type="match status" value="1"/>
</dbReference>
<dbReference type="EMBL" id="CAUWAG010000011">
    <property type="protein sequence ID" value="CAJ2508470.1"/>
    <property type="molecule type" value="Genomic_DNA"/>
</dbReference>
<feature type="domain" description="C2H2-type" evidence="3">
    <location>
        <begin position="67"/>
        <end position="98"/>
    </location>
</feature>
<dbReference type="GO" id="GO:0006355">
    <property type="term" value="P:regulation of DNA-templated transcription"/>
    <property type="evidence" value="ECO:0007669"/>
    <property type="project" value="InterPro"/>
</dbReference>
<accession>A0AAI8VP10</accession>
<gene>
    <name evidence="4" type="ORF">KHLLAP_LOCUS8938</name>
</gene>
<keyword evidence="5" id="KW-1185">Reference proteome</keyword>
<evidence type="ECO:0000313" key="4">
    <source>
        <dbReference type="EMBL" id="CAJ2508470.1"/>
    </source>
</evidence>
<dbReference type="AlphaFoldDB" id="A0AAI8VP10"/>
<evidence type="ECO:0000256" key="2">
    <source>
        <dbReference type="SAM" id="MobiDB-lite"/>
    </source>
</evidence>
<keyword evidence="1" id="KW-0862">Zinc</keyword>
<dbReference type="PANTHER" id="PTHR36167:SF3">
    <property type="entry name" value="C2H2 FINGER DOMAIN TRANSCRIPTION FACTOR (EUROFUNG)-RELATED"/>
    <property type="match status" value="1"/>
</dbReference>
<dbReference type="InterPro" id="IPR039327">
    <property type="entry name" value="CON7-like"/>
</dbReference>
<evidence type="ECO:0000259" key="3">
    <source>
        <dbReference type="PROSITE" id="PS50157"/>
    </source>
</evidence>